<evidence type="ECO:0000313" key="13">
    <source>
        <dbReference type="Proteomes" id="UP000054304"/>
    </source>
</evidence>
<keyword evidence="13" id="KW-1185">Reference proteome</keyword>
<evidence type="ECO:0000256" key="2">
    <source>
        <dbReference type="ARBA" id="ARBA00004647"/>
    </source>
</evidence>
<dbReference type="OrthoDB" id="4063051at2759"/>
<evidence type="ECO:0000256" key="3">
    <source>
        <dbReference type="ARBA" id="ARBA00009044"/>
    </source>
</evidence>
<dbReference type="EMBL" id="LN736360">
    <property type="protein sequence ID" value="CEP60722.1"/>
    <property type="molecule type" value="Genomic_DNA"/>
</dbReference>
<accession>A0A0C7MTM4</accession>
<dbReference type="GO" id="GO:0000775">
    <property type="term" value="C:chromosome, centromeric region"/>
    <property type="evidence" value="ECO:0007669"/>
    <property type="project" value="EnsemblFungi"/>
</dbReference>
<dbReference type="Pfam" id="PF18636">
    <property type="entry name" value="Sld7_N"/>
    <property type="match status" value="1"/>
</dbReference>
<dbReference type="HOGENOM" id="CLU_072105_0_0_1"/>
<comment type="similarity">
    <text evidence="3">Belongs to the SLD7 family.</text>
</comment>
<keyword evidence="9" id="KW-0131">Cell cycle</keyword>
<dbReference type="Pfam" id="PF18596">
    <property type="entry name" value="Sld7_C"/>
    <property type="match status" value="1"/>
</dbReference>
<name>A0A0C7MTM4_9SACH</name>
<proteinExistence type="inferred from homology"/>
<keyword evidence="8" id="KW-0539">Nucleus</keyword>
<dbReference type="GeneID" id="34684128"/>
<evidence type="ECO:0000256" key="6">
    <source>
        <dbReference type="ARBA" id="ARBA00022705"/>
    </source>
</evidence>
<keyword evidence="5" id="KW-0963">Cytoplasm</keyword>
<dbReference type="GO" id="GO:0031261">
    <property type="term" value="C:DNA replication preinitiation complex"/>
    <property type="evidence" value="ECO:0007669"/>
    <property type="project" value="EnsemblFungi"/>
</dbReference>
<feature type="domain" description="Sld7 C-terminal" evidence="10">
    <location>
        <begin position="167"/>
        <end position="239"/>
    </location>
</feature>
<evidence type="ECO:0000256" key="7">
    <source>
        <dbReference type="ARBA" id="ARBA00023212"/>
    </source>
</evidence>
<evidence type="ECO:0000259" key="10">
    <source>
        <dbReference type="Pfam" id="PF18596"/>
    </source>
</evidence>
<sequence length="241" mass="27425">MKLDLDDRKVILNLELELKNPANDGSHKLNSESTARVAGYIDRAKLPFWVLRGALYVCLSESSTTAAFFRSKLLKKRHLRRGIVASHEDGHCMFYASPIESDETLFEIHCVELDLITIKQQLDSQLPKSATLDSGHPLDHLVERKQRQQLRSRSRVSQHAEVADLRRQFLKTAAGCIRSGLRLRGMPESQPEFHTLYKTTLSTVEFAHRHDLNATSSSPQTVSFETVQDTVETLLRLFTRT</sequence>
<evidence type="ECO:0000313" key="12">
    <source>
        <dbReference type="EMBL" id="CEP60722.1"/>
    </source>
</evidence>
<feature type="domain" description="Sld7 N-terminal" evidence="11">
    <location>
        <begin position="26"/>
        <end position="114"/>
    </location>
</feature>
<dbReference type="InterPro" id="IPR041564">
    <property type="entry name" value="Sld7_N"/>
</dbReference>
<reference evidence="12 13" key="1">
    <citation type="submission" date="2014-12" db="EMBL/GenBank/DDBJ databases">
        <authorList>
            <person name="Neuveglise Cecile"/>
        </authorList>
    </citation>
    <scope>NUCLEOTIDE SEQUENCE [LARGE SCALE GENOMIC DNA]</scope>
    <source>
        <strain evidence="12 13">CBS 12615</strain>
    </source>
</reference>
<gene>
    <name evidence="12" type="ORF">LALA0_S01e17480g</name>
</gene>
<organism evidence="12 13">
    <name type="scientific">Lachancea lanzarotensis</name>
    <dbReference type="NCBI Taxonomy" id="1245769"/>
    <lineage>
        <taxon>Eukaryota</taxon>
        <taxon>Fungi</taxon>
        <taxon>Dikarya</taxon>
        <taxon>Ascomycota</taxon>
        <taxon>Saccharomycotina</taxon>
        <taxon>Saccharomycetes</taxon>
        <taxon>Saccharomycetales</taxon>
        <taxon>Saccharomycetaceae</taxon>
        <taxon>Lachancea</taxon>
    </lineage>
</organism>
<dbReference type="InterPro" id="IPR041260">
    <property type="entry name" value="Sld7_C"/>
</dbReference>
<evidence type="ECO:0000256" key="5">
    <source>
        <dbReference type="ARBA" id="ARBA00022490"/>
    </source>
</evidence>
<dbReference type="RefSeq" id="XP_022626963.1">
    <property type="nucleotide sequence ID" value="XM_022774913.1"/>
</dbReference>
<dbReference type="AlphaFoldDB" id="A0A0C7MTM4"/>
<dbReference type="Proteomes" id="UP000054304">
    <property type="component" value="Unassembled WGS sequence"/>
</dbReference>
<dbReference type="STRING" id="1245769.A0A0C7MTM4"/>
<keyword evidence="6" id="KW-0235">DNA replication</keyword>
<evidence type="ECO:0000259" key="11">
    <source>
        <dbReference type="Pfam" id="PF18636"/>
    </source>
</evidence>
<comment type="subcellular location">
    <subcellularLocation>
        <location evidence="2">Cytoplasm</location>
        <location evidence="2">Cytoskeleton</location>
        <location evidence="2">Spindle pole</location>
    </subcellularLocation>
    <subcellularLocation>
        <location evidence="1">Nucleus</location>
    </subcellularLocation>
</comment>
<evidence type="ECO:0000256" key="4">
    <source>
        <dbReference type="ARBA" id="ARBA00017231"/>
    </source>
</evidence>
<evidence type="ECO:0000256" key="9">
    <source>
        <dbReference type="ARBA" id="ARBA00023306"/>
    </source>
</evidence>
<dbReference type="GO" id="GO:0006260">
    <property type="term" value="P:DNA replication"/>
    <property type="evidence" value="ECO:0007669"/>
    <property type="project" value="UniProtKB-KW"/>
</dbReference>
<evidence type="ECO:0000256" key="1">
    <source>
        <dbReference type="ARBA" id="ARBA00004123"/>
    </source>
</evidence>
<keyword evidence="7" id="KW-0206">Cytoskeleton</keyword>
<dbReference type="GO" id="GO:0030174">
    <property type="term" value="P:regulation of DNA-templated DNA replication initiation"/>
    <property type="evidence" value="ECO:0007669"/>
    <property type="project" value="EnsemblFungi"/>
</dbReference>
<evidence type="ECO:0000256" key="8">
    <source>
        <dbReference type="ARBA" id="ARBA00023242"/>
    </source>
</evidence>
<dbReference type="GO" id="GO:0000922">
    <property type="term" value="C:spindle pole"/>
    <property type="evidence" value="ECO:0007669"/>
    <property type="project" value="UniProtKB-SubCell"/>
</dbReference>
<protein>
    <recommendedName>
        <fullName evidence="4">Mitochondrial morphogenesis protein SLD7</fullName>
    </recommendedName>
</protein>